<evidence type="ECO:0000256" key="9">
    <source>
        <dbReference type="PROSITE-ProRule" id="PRU00175"/>
    </source>
</evidence>
<evidence type="ECO:0000256" key="2">
    <source>
        <dbReference type="ARBA" id="ARBA00022679"/>
    </source>
</evidence>
<evidence type="ECO:0000256" key="11">
    <source>
        <dbReference type="SAM" id="Phobius"/>
    </source>
</evidence>
<proteinExistence type="inferred from homology"/>
<evidence type="ECO:0000259" key="12">
    <source>
        <dbReference type="PROSITE" id="PS50089"/>
    </source>
</evidence>
<evidence type="ECO:0000313" key="13">
    <source>
        <dbReference type="EMBL" id="RZC74046.1"/>
    </source>
</evidence>
<dbReference type="InterPro" id="IPR044602">
    <property type="entry name" value="ATL10/ATL72-79-like"/>
</dbReference>
<dbReference type="PANTHER" id="PTHR46905">
    <property type="entry name" value="RING-H2 FINGER PROTEIN ATL78"/>
    <property type="match status" value="1"/>
</dbReference>
<comment type="subcellular location">
    <subcellularLocation>
        <location evidence="1">Membrane</location>
        <topology evidence="1">Single-pass membrane protein</topology>
    </subcellularLocation>
</comment>
<feature type="domain" description="RING-type" evidence="12">
    <location>
        <begin position="124"/>
        <end position="167"/>
    </location>
</feature>
<feature type="transmembrane region" description="Helical" evidence="11">
    <location>
        <begin position="56"/>
        <end position="77"/>
    </location>
</feature>
<dbReference type="SMART" id="SM00184">
    <property type="entry name" value="RING"/>
    <property type="match status" value="1"/>
</dbReference>
<dbReference type="Gene3D" id="3.30.40.10">
    <property type="entry name" value="Zinc/RING finger domain, C3HC4 (zinc finger)"/>
    <property type="match status" value="1"/>
</dbReference>
<dbReference type="Gramene" id="RZC74046">
    <property type="protein sequence ID" value="RZC74046"/>
    <property type="gene ID" value="C5167_049530"/>
</dbReference>
<dbReference type="InterPro" id="IPR013083">
    <property type="entry name" value="Znf_RING/FYVE/PHD"/>
</dbReference>
<accession>A0A4Y7KMG8</accession>
<keyword evidence="9" id="KW-0863">Zinc-finger</keyword>
<keyword evidence="3 11" id="KW-0812">Transmembrane</keyword>
<dbReference type="AlphaFoldDB" id="A0A4Y7KMG8"/>
<keyword evidence="7 11" id="KW-0472">Membrane</keyword>
<keyword evidence="5" id="KW-0862">Zinc</keyword>
<organism evidence="13 14">
    <name type="scientific">Papaver somniferum</name>
    <name type="common">Opium poppy</name>
    <dbReference type="NCBI Taxonomy" id="3469"/>
    <lineage>
        <taxon>Eukaryota</taxon>
        <taxon>Viridiplantae</taxon>
        <taxon>Streptophyta</taxon>
        <taxon>Embryophyta</taxon>
        <taxon>Tracheophyta</taxon>
        <taxon>Spermatophyta</taxon>
        <taxon>Magnoliopsida</taxon>
        <taxon>Ranunculales</taxon>
        <taxon>Papaveraceae</taxon>
        <taxon>Papaveroideae</taxon>
        <taxon>Papaver</taxon>
    </lineage>
</organism>
<dbReference type="GO" id="GO:0016020">
    <property type="term" value="C:membrane"/>
    <property type="evidence" value="ECO:0007669"/>
    <property type="project" value="UniProtKB-SubCell"/>
</dbReference>
<dbReference type="EMBL" id="CM010722">
    <property type="protein sequence ID" value="RZC74046.1"/>
    <property type="molecule type" value="Genomic_DNA"/>
</dbReference>
<evidence type="ECO:0000256" key="7">
    <source>
        <dbReference type="ARBA" id="ARBA00023136"/>
    </source>
</evidence>
<evidence type="ECO:0000256" key="6">
    <source>
        <dbReference type="ARBA" id="ARBA00022989"/>
    </source>
</evidence>
<dbReference type="CDD" id="cd16461">
    <property type="entry name" value="RING-H2_EL5-like"/>
    <property type="match status" value="1"/>
</dbReference>
<dbReference type="GO" id="GO:0016567">
    <property type="term" value="P:protein ubiquitination"/>
    <property type="evidence" value="ECO:0007669"/>
    <property type="project" value="UniProtKB-UniPathway"/>
</dbReference>
<evidence type="ECO:0000256" key="3">
    <source>
        <dbReference type="ARBA" id="ARBA00022692"/>
    </source>
</evidence>
<dbReference type="PROSITE" id="PS50089">
    <property type="entry name" value="ZF_RING_2"/>
    <property type="match status" value="1"/>
</dbReference>
<dbReference type="SUPFAM" id="SSF57850">
    <property type="entry name" value="RING/U-box"/>
    <property type="match status" value="1"/>
</dbReference>
<sequence>MASSPETASAAVGKVAYQNDPPLSLSLSATSNTDDVIIPKNEWSPFESRADFNLDIALLLVFLVCFILSGFTLNFFINKFLNKGSPSPDYRQTQRLKLQEMAKSSGPTLEYSQEIELAGNEPLCAICLSEFVNGEEIRVLSKCNHGFHVKCIEAWLLSSHTSCPTCRTTCMGTSQPPLENQGGDENNDLESGFGNTSRTELPV</sequence>
<dbReference type="Pfam" id="PF13639">
    <property type="entry name" value="zf-RING_2"/>
    <property type="match status" value="1"/>
</dbReference>
<name>A0A4Y7KMG8_PAPSO</name>
<dbReference type="Proteomes" id="UP000316621">
    <property type="component" value="Chromosome 8"/>
</dbReference>
<evidence type="ECO:0000256" key="10">
    <source>
        <dbReference type="SAM" id="MobiDB-lite"/>
    </source>
</evidence>
<dbReference type="PANTHER" id="PTHR46905:SF1">
    <property type="entry name" value="RING-TYPE E3 UBIQUITIN TRANSFERASE"/>
    <property type="match status" value="1"/>
</dbReference>
<feature type="compositionally biased region" description="Polar residues" evidence="10">
    <location>
        <begin position="193"/>
        <end position="203"/>
    </location>
</feature>
<keyword evidence="6 11" id="KW-1133">Transmembrane helix</keyword>
<evidence type="ECO:0000256" key="5">
    <source>
        <dbReference type="ARBA" id="ARBA00022833"/>
    </source>
</evidence>
<evidence type="ECO:0000313" key="14">
    <source>
        <dbReference type="Proteomes" id="UP000316621"/>
    </source>
</evidence>
<dbReference type="GO" id="GO:0016740">
    <property type="term" value="F:transferase activity"/>
    <property type="evidence" value="ECO:0007669"/>
    <property type="project" value="UniProtKB-KW"/>
</dbReference>
<comment type="similarity">
    <text evidence="8">Belongs to the RING-type zinc finger family. ATL subfamily.</text>
</comment>
<keyword evidence="14" id="KW-1185">Reference proteome</keyword>
<dbReference type="OrthoDB" id="8062037at2759"/>
<gene>
    <name evidence="13" type="ORF">C5167_049530</name>
</gene>
<protein>
    <recommendedName>
        <fullName evidence="12">RING-type domain-containing protein</fullName>
    </recommendedName>
</protein>
<dbReference type="InterPro" id="IPR001841">
    <property type="entry name" value="Znf_RING"/>
</dbReference>
<evidence type="ECO:0000256" key="8">
    <source>
        <dbReference type="ARBA" id="ARBA00024209"/>
    </source>
</evidence>
<keyword evidence="4" id="KW-0479">Metal-binding</keyword>
<dbReference type="GO" id="GO:0008270">
    <property type="term" value="F:zinc ion binding"/>
    <property type="evidence" value="ECO:0007669"/>
    <property type="project" value="UniProtKB-KW"/>
</dbReference>
<feature type="region of interest" description="Disordered" evidence="10">
    <location>
        <begin position="174"/>
        <end position="203"/>
    </location>
</feature>
<evidence type="ECO:0000256" key="1">
    <source>
        <dbReference type="ARBA" id="ARBA00004167"/>
    </source>
</evidence>
<reference evidence="13 14" key="1">
    <citation type="journal article" date="2018" name="Science">
        <title>The opium poppy genome and morphinan production.</title>
        <authorList>
            <person name="Guo L."/>
            <person name="Winzer T."/>
            <person name="Yang X."/>
            <person name="Li Y."/>
            <person name="Ning Z."/>
            <person name="He Z."/>
            <person name="Teodor R."/>
            <person name="Lu Y."/>
            <person name="Bowser T.A."/>
            <person name="Graham I.A."/>
            <person name="Ye K."/>
        </authorList>
    </citation>
    <scope>NUCLEOTIDE SEQUENCE [LARGE SCALE GENOMIC DNA]</scope>
    <source>
        <strain evidence="14">cv. HN1</strain>
        <tissue evidence="13">Leaves</tissue>
    </source>
</reference>
<dbReference type="OMA" id="VAGDCTI"/>
<keyword evidence="2" id="KW-0808">Transferase</keyword>
<dbReference type="UniPathway" id="UPA00143"/>
<evidence type="ECO:0000256" key="4">
    <source>
        <dbReference type="ARBA" id="ARBA00022723"/>
    </source>
</evidence>